<reference evidence="2" key="1">
    <citation type="journal article" date="2023" name="Front. Plant Sci.">
        <title>Chromosomal-level genome assembly of Melastoma candidum provides insights into trichome evolution.</title>
        <authorList>
            <person name="Zhong Y."/>
            <person name="Wu W."/>
            <person name="Sun C."/>
            <person name="Zou P."/>
            <person name="Liu Y."/>
            <person name="Dai S."/>
            <person name="Zhou R."/>
        </authorList>
    </citation>
    <scope>NUCLEOTIDE SEQUENCE [LARGE SCALE GENOMIC DNA]</scope>
</reference>
<protein>
    <submittedName>
        <fullName evidence="1">Uncharacterized protein</fullName>
    </submittedName>
</protein>
<organism evidence="1 2">
    <name type="scientific">Melastoma candidum</name>
    <dbReference type="NCBI Taxonomy" id="119954"/>
    <lineage>
        <taxon>Eukaryota</taxon>
        <taxon>Viridiplantae</taxon>
        <taxon>Streptophyta</taxon>
        <taxon>Embryophyta</taxon>
        <taxon>Tracheophyta</taxon>
        <taxon>Spermatophyta</taxon>
        <taxon>Magnoliopsida</taxon>
        <taxon>eudicotyledons</taxon>
        <taxon>Gunneridae</taxon>
        <taxon>Pentapetalae</taxon>
        <taxon>rosids</taxon>
        <taxon>malvids</taxon>
        <taxon>Myrtales</taxon>
        <taxon>Melastomataceae</taxon>
        <taxon>Melastomatoideae</taxon>
        <taxon>Melastomateae</taxon>
        <taxon>Melastoma</taxon>
    </lineage>
</organism>
<proteinExistence type="predicted"/>
<comment type="caution">
    <text evidence="1">The sequence shown here is derived from an EMBL/GenBank/DDBJ whole genome shotgun (WGS) entry which is preliminary data.</text>
</comment>
<accession>A0ACB9RQ52</accession>
<dbReference type="Proteomes" id="UP001057402">
    <property type="component" value="Chromosome 3"/>
</dbReference>
<gene>
    <name evidence="1" type="ORF">MLD38_006192</name>
</gene>
<evidence type="ECO:0000313" key="2">
    <source>
        <dbReference type="Proteomes" id="UP001057402"/>
    </source>
</evidence>
<keyword evidence="2" id="KW-1185">Reference proteome</keyword>
<name>A0ACB9RQ52_9MYRT</name>
<dbReference type="EMBL" id="CM042882">
    <property type="protein sequence ID" value="KAI4379956.1"/>
    <property type="molecule type" value="Genomic_DNA"/>
</dbReference>
<evidence type="ECO:0000313" key="1">
    <source>
        <dbReference type="EMBL" id="KAI4379956.1"/>
    </source>
</evidence>
<sequence>MQIKGSKVSLDQHAGPGFSAGFLTRRIDPQIRLLHLKPDPNTICQMRSPFLTLPFALRYASSYHMLLLEVFPNLWSVILDASMFSSLSSTFCWSLSRITLLATWMLKCLNASL</sequence>